<organism evidence="1 2">
    <name type="scientific">Thelephora ganbajun</name>
    <name type="common">Ganba fungus</name>
    <dbReference type="NCBI Taxonomy" id="370292"/>
    <lineage>
        <taxon>Eukaryota</taxon>
        <taxon>Fungi</taxon>
        <taxon>Dikarya</taxon>
        <taxon>Basidiomycota</taxon>
        <taxon>Agaricomycotina</taxon>
        <taxon>Agaricomycetes</taxon>
        <taxon>Thelephorales</taxon>
        <taxon>Thelephoraceae</taxon>
        <taxon>Thelephora</taxon>
    </lineage>
</organism>
<name>A0ACB6ZTQ7_THEGA</name>
<sequence>MESTTPVSLTSLLNSLHSHLQQQTQLLPALHSQLGLPHTSLADELSALEQELTACVERQIDLRRKQVNEWMGKCTAVENDCTRYSKALGGHIKVAGSGIGELRKEHVLPKRYDALAEHQERLRQLYHSKLEQLQTLTNRINVISRTLGSDFYSWDITEAAPAAGLSPGDPNPFRDVTVERFSKLEKELVRGKAEINKRLTQLSAVFIHIDWLHTELGISHPALDEFPSSSCLAIPSGVSRPSSSCSNYPSMNSDPFISSTPTPAGRTKLQVPSLFTHDLPAIPSESDHKAVFARFVARLEEAERDGESVEGTHIGLEGVDPTPTLLGWAEATKVELEEVKKRREAHIQAMYDQLEALWRRLGVPEEAMDGFVEAHRGSTEDTVSAYEEELERMLELKRERMGTFIENARNEIIKLWDDLMVGEEEREDFAPFADDEHTEELLALHEDEIVRLKEERKLKGSLLLSIRKYFDILEDEKELAAAASDQSRLLGRGPRDPGRLLREEKMRKRVTKEKPRLEQELMVSIPQWEAEHDGVFLVHGESILRTLMDILPEAVDKENQGSRKGRAGSAQPKQRATTPFSENASHHNYVPTSSVNGKGVVTPAVRPAPSSITHSVPNKRQRLGESVAAPPMTVARSTSKGPPPSNPRTATRSKTPVSSLPRPVPVPKSGTQHHTLGHGRVPSTQYQAPPSRLGSSTRSTSSSLHSSRGGRVRRESFKPRPSTDGDWTGAAGRWRTNTVVKEEEEVY</sequence>
<protein>
    <submittedName>
        <fullName evidence="1">Uncharacterized protein</fullName>
    </submittedName>
</protein>
<dbReference type="EMBL" id="MU117967">
    <property type="protein sequence ID" value="KAF9652703.1"/>
    <property type="molecule type" value="Genomic_DNA"/>
</dbReference>
<accession>A0ACB6ZTQ7</accession>
<reference evidence="1" key="1">
    <citation type="submission" date="2019-10" db="EMBL/GenBank/DDBJ databases">
        <authorList>
            <consortium name="DOE Joint Genome Institute"/>
            <person name="Kuo A."/>
            <person name="Miyauchi S."/>
            <person name="Kiss E."/>
            <person name="Drula E."/>
            <person name="Kohler A."/>
            <person name="Sanchez-Garcia M."/>
            <person name="Andreopoulos B."/>
            <person name="Barry K.W."/>
            <person name="Bonito G."/>
            <person name="Buee M."/>
            <person name="Carver A."/>
            <person name="Chen C."/>
            <person name="Cichocki N."/>
            <person name="Clum A."/>
            <person name="Culley D."/>
            <person name="Crous P.W."/>
            <person name="Fauchery L."/>
            <person name="Girlanda M."/>
            <person name="Hayes R."/>
            <person name="Keri Z."/>
            <person name="Labutti K."/>
            <person name="Lipzen A."/>
            <person name="Lombard V."/>
            <person name="Magnuson J."/>
            <person name="Maillard F."/>
            <person name="Morin E."/>
            <person name="Murat C."/>
            <person name="Nolan M."/>
            <person name="Ohm R."/>
            <person name="Pangilinan J."/>
            <person name="Pereira M."/>
            <person name="Perotto S."/>
            <person name="Peter M."/>
            <person name="Riley R."/>
            <person name="Sitrit Y."/>
            <person name="Stielow B."/>
            <person name="Szollosi G."/>
            <person name="Zifcakova L."/>
            <person name="Stursova M."/>
            <person name="Spatafora J.W."/>
            <person name="Tedersoo L."/>
            <person name="Vaario L.-M."/>
            <person name="Yamada A."/>
            <person name="Yan M."/>
            <person name="Wang P."/>
            <person name="Xu J."/>
            <person name="Bruns T."/>
            <person name="Baldrian P."/>
            <person name="Vilgalys R."/>
            <person name="Henrissat B."/>
            <person name="Grigoriev I.V."/>
            <person name="Hibbett D."/>
            <person name="Nagy L.G."/>
            <person name="Martin F.M."/>
        </authorList>
    </citation>
    <scope>NUCLEOTIDE SEQUENCE</scope>
    <source>
        <strain evidence="1">P2</strain>
    </source>
</reference>
<proteinExistence type="predicted"/>
<reference evidence="1" key="2">
    <citation type="journal article" date="2020" name="Nat. Commun.">
        <title>Large-scale genome sequencing of mycorrhizal fungi provides insights into the early evolution of symbiotic traits.</title>
        <authorList>
            <person name="Miyauchi S."/>
            <person name="Kiss E."/>
            <person name="Kuo A."/>
            <person name="Drula E."/>
            <person name="Kohler A."/>
            <person name="Sanchez-Garcia M."/>
            <person name="Morin E."/>
            <person name="Andreopoulos B."/>
            <person name="Barry K.W."/>
            <person name="Bonito G."/>
            <person name="Buee M."/>
            <person name="Carver A."/>
            <person name="Chen C."/>
            <person name="Cichocki N."/>
            <person name="Clum A."/>
            <person name="Culley D."/>
            <person name="Crous P.W."/>
            <person name="Fauchery L."/>
            <person name="Girlanda M."/>
            <person name="Hayes R.D."/>
            <person name="Keri Z."/>
            <person name="LaButti K."/>
            <person name="Lipzen A."/>
            <person name="Lombard V."/>
            <person name="Magnuson J."/>
            <person name="Maillard F."/>
            <person name="Murat C."/>
            <person name="Nolan M."/>
            <person name="Ohm R.A."/>
            <person name="Pangilinan J."/>
            <person name="Pereira M.F."/>
            <person name="Perotto S."/>
            <person name="Peter M."/>
            <person name="Pfister S."/>
            <person name="Riley R."/>
            <person name="Sitrit Y."/>
            <person name="Stielow J.B."/>
            <person name="Szollosi G."/>
            <person name="Zifcakova L."/>
            <person name="Stursova M."/>
            <person name="Spatafora J.W."/>
            <person name="Tedersoo L."/>
            <person name="Vaario L.M."/>
            <person name="Yamada A."/>
            <person name="Yan M."/>
            <person name="Wang P."/>
            <person name="Xu J."/>
            <person name="Bruns T."/>
            <person name="Baldrian P."/>
            <person name="Vilgalys R."/>
            <person name="Dunand C."/>
            <person name="Henrissat B."/>
            <person name="Grigoriev I.V."/>
            <person name="Hibbett D."/>
            <person name="Nagy L.G."/>
            <person name="Martin F.M."/>
        </authorList>
    </citation>
    <scope>NUCLEOTIDE SEQUENCE</scope>
    <source>
        <strain evidence="1">P2</strain>
    </source>
</reference>
<comment type="caution">
    <text evidence="1">The sequence shown here is derived from an EMBL/GenBank/DDBJ whole genome shotgun (WGS) entry which is preliminary data.</text>
</comment>
<gene>
    <name evidence="1" type="ORF">BDM02DRAFT_3246339</name>
</gene>
<keyword evidence="2" id="KW-1185">Reference proteome</keyword>
<evidence type="ECO:0000313" key="1">
    <source>
        <dbReference type="EMBL" id="KAF9652703.1"/>
    </source>
</evidence>
<evidence type="ECO:0000313" key="2">
    <source>
        <dbReference type="Proteomes" id="UP000886501"/>
    </source>
</evidence>
<dbReference type="Proteomes" id="UP000886501">
    <property type="component" value="Unassembled WGS sequence"/>
</dbReference>